<protein>
    <submittedName>
        <fullName evidence="1">Uncharacterized protein</fullName>
    </submittedName>
</protein>
<keyword evidence="2" id="KW-1185">Reference proteome</keyword>
<reference evidence="1 2" key="2">
    <citation type="journal article" date="2016" name="ISME J.">
        <title>Physiological and genomic characterization of two novel marine thaumarchaeal strains indicates niche differentiation.</title>
        <authorList>
            <person name="Bayer B."/>
            <person name="Vojvoda J."/>
            <person name="Offre P."/>
            <person name="Alves R.J."/>
            <person name="Elisabeth N.H."/>
            <person name="Garcia J.A."/>
            <person name="Volland J.M."/>
            <person name="Srivastava A."/>
            <person name="Schleper C."/>
            <person name="Herndl G.J."/>
        </authorList>
    </citation>
    <scope>NUCLEOTIDE SEQUENCE [LARGE SCALE GENOMIC DNA]</scope>
    <source>
        <strain evidence="1 2">D3C</strain>
    </source>
</reference>
<accession>A0A0C5C1G7</accession>
<dbReference type="STRING" id="1582439.NPIRD3C_1990"/>
<dbReference type="OrthoDB" id="91340at2157"/>
<reference evidence="1 2" key="3">
    <citation type="journal article" date="2019" name="Int. J. Syst. Evol. Microbiol.">
        <title>Nitrosopumilus adriaticus sp. nov. and Nitrosopumilus piranensis sp. nov., two ammonia-oxidizing archaea from the Adriatic Sea and members of the class Nitrososphaeria.</title>
        <authorList>
            <person name="Bayer B."/>
            <person name="Vojvoda J."/>
            <person name="Reinthaler T."/>
            <person name="Reyes C."/>
            <person name="Pinto M."/>
            <person name="Herndl G.J."/>
        </authorList>
    </citation>
    <scope>NUCLEOTIDE SEQUENCE [LARGE SCALE GENOMIC DNA]</scope>
    <source>
        <strain evidence="1 2">D3C</strain>
    </source>
</reference>
<dbReference type="HOGENOM" id="CLU_2856924_0_0_2"/>
<dbReference type="Proteomes" id="UP000032027">
    <property type="component" value="Chromosome"/>
</dbReference>
<dbReference type="AlphaFoldDB" id="A0A0C5C1G7"/>
<name>A0A0C5C1G7_9ARCH</name>
<gene>
    <name evidence="1" type="ORF">NPIRD3C_1990</name>
</gene>
<dbReference type="GeneID" id="41601065"/>
<sequence>MTQINAKIDDEILQEFRHVIYEKYGLKKGDFKNALESAMVDYVLKYSKTDTAKELANRLKDENK</sequence>
<proteinExistence type="predicted"/>
<reference evidence="2" key="1">
    <citation type="submission" date="2015-02" db="EMBL/GenBank/DDBJ databases">
        <title>Characterization of two novel Thaumarchaeota isolated from the Northern Adriatic Sea.</title>
        <authorList>
            <person name="Bayer B."/>
            <person name="Vojvoda J."/>
            <person name="Offre P."/>
            <person name="Srivastava A."/>
            <person name="Elisabeth N."/>
            <person name="Garcia J.A.L."/>
            <person name="Schleper C."/>
            <person name="Herndl G.J."/>
        </authorList>
    </citation>
    <scope>NUCLEOTIDE SEQUENCE [LARGE SCALE GENOMIC DNA]</scope>
    <source>
        <strain evidence="2">D3C</strain>
    </source>
</reference>
<evidence type="ECO:0000313" key="2">
    <source>
        <dbReference type="Proteomes" id="UP000032027"/>
    </source>
</evidence>
<dbReference type="EMBL" id="CP010868">
    <property type="protein sequence ID" value="AJM93200.1"/>
    <property type="molecule type" value="Genomic_DNA"/>
</dbReference>
<dbReference type="PATRIC" id="fig|1582439.9.peg.2055"/>
<organism evidence="1 2">
    <name type="scientific">Nitrosopumilus piranensis</name>
    <dbReference type="NCBI Taxonomy" id="1582439"/>
    <lineage>
        <taxon>Archaea</taxon>
        <taxon>Nitrososphaerota</taxon>
        <taxon>Nitrososphaeria</taxon>
        <taxon>Nitrosopumilales</taxon>
        <taxon>Nitrosopumilaceae</taxon>
        <taxon>Nitrosopumilus</taxon>
    </lineage>
</organism>
<evidence type="ECO:0000313" key="1">
    <source>
        <dbReference type="EMBL" id="AJM93200.1"/>
    </source>
</evidence>
<dbReference type="RefSeq" id="WP_148703906.1">
    <property type="nucleotide sequence ID" value="NZ_CP010868.1"/>
</dbReference>
<dbReference type="KEGG" id="nid:NPIRD3C_1990"/>